<dbReference type="EMBL" id="PDDX01000001">
    <property type="protein sequence ID" value="PHI32359.1"/>
    <property type="molecule type" value="Genomic_DNA"/>
</dbReference>
<gene>
    <name evidence="1" type="ORF">CRN84_25115</name>
    <name evidence="2" type="ORF">NCTC12282_00211</name>
</gene>
<reference evidence="1" key="2">
    <citation type="submission" date="2017-09" db="EMBL/GenBank/DDBJ databases">
        <title>FDA dAtabase for Regulatory Grade micrObial Sequences (FDA-ARGOS): Supporting development and validation of Infectious Disease Dx tests.</title>
        <authorList>
            <person name="Minogue T."/>
            <person name="Wolcott M."/>
            <person name="Wasieloski L."/>
            <person name="Aguilar W."/>
            <person name="Moore D."/>
            <person name="Tallon L.J."/>
            <person name="Sadzewicz L."/>
            <person name="Ott S."/>
            <person name="Zhao X."/>
            <person name="Nagaraj S."/>
            <person name="Vavikolanu K."/>
            <person name="Aluvathingal J."/>
            <person name="Nadendla S."/>
            <person name="Sichtig H."/>
        </authorList>
    </citation>
    <scope>NUCLEOTIDE SEQUENCE</scope>
    <source>
        <strain evidence="1">FDAARGOS_387</strain>
    </source>
</reference>
<evidence type="ECO:0000313" key="4">
    <source>
        <dbReference type="Proteomes" id="UP000373449"/>
    </source>
</evidence>
<dbReference type="OrthoDB" id="6636736at2"/>
<accession>A0A2C6D096</accession>
<dbReference type="Proteomes" id="UP000224974">
    <property type="component" value="Unassembled WGS sequence"/>
</dbReference>
<reference evidence="2 4" key="3">
    <citation type="submission" date="2019-03" db="EMBL/GenBank/DDBJ databases">
        <authorList>
            <consortium name="Pathogen Informatics"/>
        </authorList>
    </citation>
    <scope>NUCLEOTIDE SEQUENCE [LARGE SCALE GENOMIC DNA]</scope>
    <source>
        <strain evidence="2 4">NCTC12282</strain>
    </source>
</reference>
<organism evidence="1 3">
    <name type="scientific">Budvicia aquatica</name>
    <dbReference type="NCBI Taxonomy" id="82979"/>
    <lineage>
        <taxon>Bacteria</taxon>
        <taxon>Pseudomonadati</taxon>
        <taxon>Pseudomonadota</taxon>
        <taxon>Gammaproteobacteria</taxon>
        <taxon>Enterobacterales</taxon>
        <taxon>Budviciaceae</taxon>
        <taxon>Budvicia</taxon>
    </lineage>
</organism>
<evidence type="ECO:0000313" key="2">
    <source>
        <dbReference type="EMBL" id="VFS45339.1"/>
    </source>
</evidence>
<protein>
    <submittedName>
        <fullName evidence="1">Uncharacterized protein</fullName>
    </submittedName>
</protein>
<evidence type="ECO:0000313" key="1">
    <source>
        <dbReference type="EMBL" id="PHI32359.1"/>
    </source>
</evidence>
<dbReference type="EMBL" id="CAADJA010000002">
    <property type="protein sequence ID" value="VFS45339.1"/>
    <property type="molecule type" value="Genomic_DNA"/>
</dbReference>
<dbReference type="RefSeq" id="WP_029095173.1">
    <property type="nucleotide sequence ID" value="NZ_BRLG01000047.1"/>
</dbReference>
<keyword evidence="3" id="KW-1185">Reference proteome</keyword>
<name>A0A2C6D096_9GAMM</name>
<evidence type="ECO:0000313" key="3">
    <source>
        <dbReference type="Proteomes" id="UP000224974"/>
    </source>
</evidence>
<proteinExistence type="predicted"/>
<sequence length="93" mass="11017">MNEFVVTRTHSGILVVHCCQCAQYEHIEENFQIAVNKYGFLIKRDEQIDGYEWERRILELQPLQAVAPLLNAIHAIMHSHPETKHECDYYYKV</sequence>
<reference evidence="3" key="1">
    <citation type="submission" date="2017-09" db="EMBL/GenBank/DDBJ databases">
        <title>FDA dAtabase for Regulatory Grade micrObial Sequences (FDA-ARGOS): Supporting development and validation of Infectious Disease Dx tests.</title>
        <authorList>
            <person name="Minogue T."/>
            <person name="Wolcott M."/>
            <person name="Wasieloski L."/>
            <person name="Aguilar W."/>
            <person name="Moore D."/>
            <person name="Tallon L."/>
            <person name="Sadzewicz L."/>
            <person name="Ott S."/>
            <person name="Zhao X."/>
            <person name="Nagaraj S."/>
            <person name="Vavikolanu K."/>
            <person name="Aluvathingal J."/>
            <person name="Nadendla S."/>
            <person name="Sichtig H."/>
        </authorList>
    </citation>
    <scope>NUCLEOTIDE SEQUENCE [LARGE SCALE GENOMIC DNA]</scope>
    <source>
        <strain evidence="3">FDAARGOS_387</strain>
    </source>
</reference>
<dbReference type="Proteomes" id="UP000373449">
    <property type="component" value="Unassembled WGS sequence"/>
</dbReference>
<dbReference type="AlphaFoldDB" id="A0A2C6D096"/>